<name>A0A1S8A6M0_ROSNE</name>
<reference evidence="2" key="1">
    <citation type="submission" date="2016-03" db="EMBL/GenBank/DDBJ databases">
        <title>Draft genome sequence of Rosellinia necatrix.</title>
        <authorList>
            <person name="Kanematsu S."/>
        </authorList>
    </citation>
    <scope>NUCLEOTIDE SEQUENCE [LARGE SCALE GENOMIC DNA]</scope>
    <source>
        <strain evidence="2">W97</strain>
    </source>
</reference>
<dbReference type="EMBL" id="DF977457">
    <property type="protein sequence ID" value="GAW25737.1"/>
    <property type="molecule type" value="Genomic_DNA"/>
</dbReference>
<evidence type="ECO:0000313" key="2">
    <source>
        <dbReference type="EMBL" id="GAW25737.1"/>
    </source>
</evidence>
<accession>A0A1S8A6M0</accession>
<proteinExistence type="predicted"/>
<evidence type="ECO:0000256" key="1">
    <source>
        <dbReference type="SAM" id="MobiDB-lite"/>
    </source>
</evidence>
<keyword evidence="3" id="KW-1185">Reference proteome</keyword>
<organism evidence="2">
    <name type="scientific">Rosellinia necatrix</name>
    <name type="common">White root-rot fungus</name>
    <dbReference type="NCBI Taxonomy" id="77044"/>
    <lineage>
        <taxon>Eukaryota</taxon>
        <taxon>Fungi</taxon>
        <taxon>Dikarya</taxon>
        <taxon>Ascomycota</taxon>
        <taxon>Pezizomycotina</taxon>
        <taxon>Sordariomycetes</taxon>
        <taxon>Xylariomycetidae</taxon>
        <taxon>Xylariales</taxon>
        <taxon>Xylariaceae</taxon>
        <taxon>Rosellinia</taxon>
    </lineage>
</organism>
<protein>
    <submittedName>
        <fullName evidence="2">Uncharacterized protein</fullName>
    </submittedName>
</protein>
<dbReference type="Proteomes" id="UP000054516">
    <property type="component" value="Unassembled WGS sequence"/>
</dbReference>
<sequence length="62" mass="6463">MRLTLDPRASELGWKGEGGLDGVTTEVGANDGNDDNGGETRTVMASGEAAAARQKRQMPMGK</sequence>
<dbReference type="AlphaFoldDB" id="A0A1S8A6M0"/>
<gene>
    <name evidence="2" type="ORF">SAMD00023353_1200620</name>
</gene>
<feature type="region of interest" description="Disordered" evidence="1">
    <location>
        <begin position="1"/>
        <end position="62"/>
    </location>
</feature>
<evidence type="ECO:0000313" key="3">
    <source>
        <dbReference type="Proteomes" id="UP000054516"/>
    </source>
</evidence>